<keyword evidence="1" id="KW-0472">Membrane</keyword>
<feature type="transmembrane region" description="Helical" evidence="1">
    <location>
        <begin position="97"/>
        <end position="116"/>
    </location>
</feature>
<keyword evidence="1" id="KW-1133">Transmembrane helix</keyword>
<dbReference type="Gene3D" id="1.20.120.1770">
    <property type="match status" value="1"/>
</dbReference>
<evidence type="ECO:0000313" key="2">
    <source>
        <dbReference type="EMBL" id="MEE3719648.1"/>
    </source>
</evidence>
<name>A0AAW9Q8X9_9CYAN</name>
<sequence>MGIQIPAELKPFVTFFHPVLMTLTLILALYALYLGIQFRRARSAEGETKKAMMSARYNLQHHKIGSLFLVLMVVGCVGGMAVTYINNNKLFPGPHLFAGLGLAALAALSASLSPFMQQGKEWARITHISINVSLVAIFAWQTITGFDIVLRLIDQMSKATA</sequence>
<organism evidence="2 3">
    <name type="scientific">Tumidithrix elongata BACA0141</name>
    <dbReference type="NCBI Taxonomy" id="2716417"/>
    <lineage>
        <taxon>Bacteria</taxon>
        <taxon>Bacillati</taxon>
        <taxon>Cyanobacteriota</taxon>
        <taxon>Cyanophyceae</taxon>
        <taxon>Pseudanabaenales</taxon>
        <taxon>Pseudanabaenaceae</taxon>
        <taxon>Tumidithrix</taxon>
        <taxon>Tumidithrix elongata</taxon>
    </lineage>
</organism>
<feature type="transmembrane region" description="Helical" evidence="1">
    <location>
        <begin position="12"/>
        <end position="33"/>
    </location>
</feature>
<dbReference type="PANTHER" id="PTHR34679">
    <property type="match status" value="1"/>
</dbReference>
<dbReference type="Proteomes" id="UP001333818">
    <property type="component" value="Unassembled WGS sequence"/>
</dbReference>
<protein>
    <submittedName>
        <fullName evidence="2">DUF4079 domain-containing protein</fullName>
    </submittedName>
</protein>
<reference evidence="2" key="1">
    <citation type="submission" date="2024-01" db="EMBL/GenBank/DDBJ databases">
        <title>Bank of Algae and Cyanobacteria of the Azores (BACA) strain genomes.</title>
        <authorList>
            <person name="Luz R."/>
            <person name="Cordeiro R."/>
            <person name="Fonseca A."/>
            <person name="Goncalves V."/>
        </authorList>
    </citation>
    <scope>NUCLEOTIDE SEQUENCE</scope>
    <source>
        <strain evidence="2">BACA0141</strain>
    </source>
</reference>
<dbReference type="InterPro" id="IPR025067">
    <property type="entry name" value="DUF4079"/>
</dbReference>
<gene>
    <name evidence="2" type="ORF">V2H45_23175</name>
</gene>
<dbReference type="PANTHER" id="PTHR34679:SF2">
    <property type="entry name" value="OS02G0122500 PROTEIN"/>
    <property type="match status" value="1"/>
</dbReference>
<feature type="transmembrane region" description="Helical" evidence="1">
    <location>
        <begin position="64"/>
        <end position="85"/>
    </location>
</feature>
<evidence type="ECO:0000256" key="1">
    <source>
        <dbReference type="SAM" id="Phobius"/>
    </source>
</evidence>
<keyword evidence="3" id="KW-1185">Reference proteome</keyword>
<keyword evidence="1" id="KW-0812">Transmembrane</keyword>
<dbReference type="EMBL" id="JAZBJZ010000153">
    <property type="protein sequence ID" value="MEE3719648.1"/>
    <property type="molecule type" value="Genomic_DNA"/>
</dbReference>
<comment type="caution">
    <text evidence="2">The sequence shown here is derived from an EMBL/GenBank/DDBJ whole genome shotgun (WGS) entry which is preliminary data.</text>
</comment>
<proteinExistence type="predicted"/>
<dbReference type="RefSeq" id="WP_330486084.1">
    <property type="nucleotide sequence ID" value="NZ_JAZBJZ010000153.1"/>
</dbReference>
<dbReference type="Pfam" id="PF13301">
    <property type="entry name" value="DUF4079"/>
    <property type="match status" value="1"/>
</dbReference>
<accession>A0AAW9Q8X9</accession>
<feature type="transmembrane region" description="Helical" evidence="1">
    <location>
        <begin position="128"/>
        <end position="153"/>
    </location>
</feature>
<evidence type="ECO:0000313" key="3">
    <source>
        <dbReference type="Proteomes" id="UP001333818"/>
    </source>
</evidence>
<dbReference type="AlphaFoldDB" id="A0AAW9Q8X9"/>